<keyword evidence="2" id="KW-1185">Reference proteome</keyword>
<evidence type="ECO:0000313" key="2">
    <source>
        <dbReference type="Proteomes" id="UP000318288"/>
    </source>
</evidence>
<dbReference type="Proteomes" id="UP000318288">
    <property type="component" value="Unassembled WGS sequence"/>
</dbReference>
<name>A0A5C6FKZ1_9BACT</name>
<comment type="caution">
    <text evidence="1">The sequence shown here is derived from an EMBL/GenBank/DDBJ whole genome shotgun (WGS) entry which is preliminary data.</text>
</comment>
<protein>
    <submittedName>
        <fullName evidence="1">Uncharacterized protein</fullName>
    </submittedName>
</protein>
<dbReference type="EMBL" id="SJPW01000001">
    <property type="protein sequence ID" value="TWU60667.1"/>
    <property type="molecule type" value="Genomic_DNA"/>
</dbReference>
<dbReference type="AlphaFoldDB" id="A0A5C6FKZ1"/>
<sequence length="314" mass="36096">MCWRGIGWTGFELEWLGYVTQEDFSPSIEVRYQFFPTPWADGVSRRVFELLIGPDKVYPATKWGNEGKQSLPKDLAEVIDYLTQWYDASHKGNRIPLFADQRMSDLSTERYYFNLLRSEWGDHSRFGELLFWAKHLDLIFPARSATSEQVMHAITEVAVITAAPLVSIDYRRSTKERTITLDSRRECTRVVQGTIHGSASMGPWRGLHRIPWRLVLGKHIAATIGQDRLRRLPSDQAIEFGNGIWILQTSVHPADSITDEGRAVERQIIDVLGPQFFACTERNELAKVKPEFPVDLIPQDSSLYERYGERLKPL</sequence>
<evidence type="ECO:0000313" key="1">
    <source>
        <dbReference type="EMBL" id="TWU60667.1"/>
    </source>
</evidence>
<gene>
    <name evidence="1" type="ORF">Poly51_09470</name>
</gene>
<proteinExistence type="predicted"/>
<accession>A0A5C6FKZ1</accession>
<reference evidence="1 2" key="1">
    <citation type="submission" date="2019-02" db="EMBL/GenBank/DDBJ databases">
        <title>Deep-cultivation of Planctomycetes and their phenomic and genomic characterization uncovers novel biology.</title>
        <authorList>
            <person name="Wiegand S."/>
            <person name="Jogler M."/>
            <person name="Boedeker C."/>
            <person name="Pinto D."/>
            <person name="Vollmers J."/>
            <person name="Rivas-Marin E."/>
            <person name="Kohn T."/>
            <person name="Peeters S.H."/>
            <person name="Heuer A."/>
            <person name="Rast P."/>
            <person name="Oberbeckmann S."/>
            <person name="Bunk B."/>
            <person name="Jeske O."/>
            <person name="Meyerdierks A."/>
            <person name="Storesund J.E."/>
            <person name="Kallscheuer N."/>
            <person name="Luecker S."/>
            <person name="Lage O.M."/>
            <person name="Pohl T."/>
            <person name="Merkel B.J."/>
            <person name="Hornburger P."/>
            <person name="Mueller R.-W."/>
            <person name="Bruemmer F."/>
            <person name="Labrenz M."/>
            <person name="Spormann A.M."/>
            <person name="Op Den Camp H."/>
            <person name="Overmann J."/>
            <person name="Amann R."/>
            <person name="Jetten M.S.M."/>
            <person name="Mascher T."/>
            <person name="Medema M.H."/>
            <person name="Devos D.P."/>
            <person name="Kaster A.-K."/>
            <person name="Ovreas L."/>
            <person name="Rohde M."/>
            <person name="Galperin M.Y."/>
            <person name="Jogler C."/>
        </authorList>
    </citation>
    <scope>NUCLEOTIDE SEQUENCE [LARGE SCALE GENOMIC DNA]</scope>
    <source>
        <strain evidence="1 2">Poly51</strain>
    </source>
</reference>
<organism evidence="1 2">
    <name type="scientific">Rubripirellula tenax</name>
    <dbReference type="NCBI Taxonomy" id="2528015"/>
    <lineage>
        <taxon>Bacteria</taxon>
        <taxon>Pseudomonadati</taxon>
        <taxon>Planctomycetota</taxon>
        <taxon>Planctomycetia</taxon>
        <taxon>Pirellulales</taxon>
        <taxon>Pirellulaceae</taxon>
        <taxon>Rubripirellula</taxon>
    </lineage>
</organism>